<evidence type="ECO:0000313" key="12">
    <source>
        <dbReference type="Proteomes" id="UP001177003"/>
    </source>
</evidence>
<accession>A0AA35VHL6</accession>
<evidence type="ECO:0000256" key="1">
    <source>
        <dbReference type="ARBA" id="ARBA00001971"/>
    </source>
</evidence>
<dbReference type="SUPFAM" id="SSF48264">
    <property type="entry name" value="Cytochrome P450"/>
    <property type="match status" value="1"/>
</dbReference>
<dbReference type="Gene3D" id="1.10.630.10">
    <property type="entry name" value="Cytochrome P450"/>
    <property type="match status" value="1"/>
</dbReference>
<comment type="subcellular location">
    <subcellularLocation>
        <location evidence="2">Membrane</location>
    </subcellularLocation>
</comment>
<evidence type="ECO:0000256" key="2">
    <source>
        <dbReference type="ARBA" id="ARBA00004370"/>
    </source>
</evidence>
<comment type="cofactor">
    <cofactor evidence="1">
        <name>heme</name>
        <dbReference type="ChEBI" id="CHEBI:30413"/>
    </cofactor>
</comment>
<dbReference type="InterPro" id="IPR050651">
    <property type="entry name" value="Plant_Cytochrome_P450_Monoox"/>
</dbReference>
<evidence type="ECO:0000256" key="5">
    <source>
        <dbReference type="ARBA" id="ARBA00022723"/>
    </source>
</evidence>
<keyword evidence="10" id="KW-0472">Membrane</keyword>
<dbReference type="GO" id="GO:0016020">
    <property type="term" value="C:membrane"/>
    <property type="evidence" value="ECO:0007669"/>
    <property type="project" value="UniProtKB-SubCell"/>
</dbReference>
<evidence type="ECO:0000256" key="6">
    <source>
        <dbReference type="ARBA" id="ARBA00022989"/>
    </source>
</evidence>
<keyword evidence="9" id="KW-0503">Monooxygenase</keyword>
<dbReference type="Pfam" id="PF00067">
    <property type="entry name" value="p450"/>
    <property type="match status" value="1"/>
</dbReference>
<dbReference type="PANTHER" id="PTHR47947">
    <property type="entry name" value="CYTOCHROME P450 82C3-RELATED"/>
    <property type="match status" value="1"/>
</dbReference>
<evidence type="ECO:0000313" key="11">
    <source>
        <dbReference type="EMBL" id="CAI9268884.1"/>
    </source>
</evidence>
<keyword evidence="5" id="KW-0479">Metal-binding</keyword>
<dbReference type="InterPro" id="IPR036396">
    <property type="entry name" value="Cyt_P450_sf"/>
</dbReference>
<evidence type="ECO:0000256" key="9">
    <source>
        <dbReference type="ARBA" id="ARBA00023033"/>
    </source>
</evidence>
<dbReference type="EMBL" id="OX465077">
    <property type="protein sequence ID" value="CAI9268884.1"/>
    <property type="molecule type" value="Genomic_DNA"/>
</dbReference>
<organism evidence="11 12">
    <name type="scientific">Lactuca saligna</name>
    <name type="common">Willowleaf lettuce</name>
    <dbReference type="NCBI Taxonomy" id="75948"/>
    <lineage>
        <taxon>Eukaryota</taxon>
        <taxon>Viridiplantae</taxon>
        <taxon>Streptophyta</taxon>
        <taxon>Embryophyta</taxon>
        <taxon>Tracheophyta</taxon>
        <taxon>Spermatophyta</taxon>
        <taxon>Magnoliopsida</taxon>
        <taxon>eudicotyledons</taxon>
        <taxon>Gunneridae</taxon>
        <taxon>Pentapetalae</taxon>
        <taxon>asterids</taxon>
        <taxon>campanulids</taxon>
        <taxon>Asterales</taxon>
        <taxon>Asteraceae</taxon>
        <taxon>Cichorioideae</taxon>
        <taxon>Cichorieae</taxon>
        <taxon>Lactucinae</taxon>
        <taxon>Lactuca</taxon>
    </lineage>
</organism>
<evidence type="ECO:0000256" key="4">
    <source>
        <dbReference type="ARBA" id="ARBA00022692"/>
    </source>
</evidence>
<reference evidence="11" key="1">
    <citation type="submission" date="2023-04" db="EMBL/GenBank/DDBJ databases">
        <authorList>
            <person name="Vijverberg K."/>
            <person name="Xiong W."/>
            <person name="Schranz E."/>
        </authorList>
    </citation>
    <scope>NUCLEOTIDE SEQUENCE</scope>
</reference>
<dbReference type="InterPro" id="IPR001128">
    <property type="entry name" value="Cyt_P450"/>
</dbReference>
<evidence type="ECO:0000256" key="3">
    <source>
        <dbReference type="ARBA" id="ARBA00022617"/>
    </source>
</evidence>
<dbReference type="GO" id="GO:0016705">
    <property type="term" value="F:oxidoreductase activity, acting on paired donors, with incorporation or reduction of molecular oxygen"/>
    <property type="evidence" value="ECO:0007669"/>
    <property type="project" value="InterPro"/>
</dbReference>
<protein>
    <submittedName>
        <fullName evidence="11">Uncharacterized protein</fullName>
    </submittedName>
</protein>
<proteinExistence type="predicted"/>
<gene>
    <name evidence="11" type="ORF">LSALG_LOCUS9282</name>
</gene>
<evidence type="ECO:0000256" key="7">
    <source>
        <dbReference type="ARBA" id="ARBA00023002"/>
    </source>
</evidence>
<keyword evidence="4" id="KW-0812">Transmembrane</keyword>
<keyword evidence="6" id="KW-1133">Transmembrane helix</keyword>
<dbReference type="GO" id="GO:0005506">
    <property type="term" value="F:iron ion binding"/>
    <property type="evidence" value="ECO:0007669"/>
    <property type="project" value="InterPro"/>
</dbReference>
<keyword evidence="3" id="KW-0349">Heme</keyword>
<dbReference type="GO" id="GO:0004497">
    <property type="term" value="F:monooxygenase activity"/>
    <property type="evidence" value="ECO:0007669"/>
    <property type="project" value="UniProtKB-KW"/>
</dbReference>
<keyword evidence="8" id="KW-0408">Iron</keyword>
<name>A0AA35VHL6_LACSI</name>
<dbReference type="PANTHER" id="PTHR47947:SF26">
    <property type="entry name" value="CYTOCHROME P450"/>
    <property type="match status" value="1"/>
</dbReference>
<keyword evidence="7" id="KW-0560">Oxidoreductase</keyword>
<dbReference type="AlphaFoldDB" id="A0AA35VHL6"/>
<dbReference type="Proteomes" id="UP001177003">
    <property type="component" value="Chromosome 1"/>
</dbReference>
<evidence type="ECO:0000256" key="8">
    <source>
        <dbReference type="ARBA" id="ARBA00023004"/>
    </source>
</evidence>
<evidence type="ECO:0000256" key="10">
    <source>
        <dbReference type="ARBA" id="ARBA00023136"/>
    </source>
</evidence>
<dbReference type="GO" id="GO:0020037">
    <property type="term" value="F:heme binding"/>
    <property type="evidence" value="ECO:0007669"/>
    <property type="project" value="InterPro"/>
</dbReference>
<sequence>MTHNKQLFNIKIRANTSNKGLGKTTLEAPGSWPIIGHLYLLSGSQVPHKLLGSMAHNFGIIFTIKLGVNRVLVVSNSEMDKECLTTNDRVFATRPKSMESELMTKHLNNKS</sequence>
<keyword evidence="12" id="KW-1185">Reference proteome</keyword>